<evidence type="ECO:0000313" key="3">
    <source>
        <dbReference type="Proteomes" id="UP000324233"/>
    </source>
</evidence>
<dbReference type="InterPro" id="IPR006311">
    <property type="entry name" value="TAT_signal"/>
</dbReference>
<dbReference type="Pfam" id="PF01261">
    <property type="entry name" value="AP_endonuc_2"/>
    <property type="match status" value="1"/>
</dbReference>
<dbReference type="RefSeq" id="WP_246196498.1">
    <property type="nucleotide sequence ID" value="NZ_CP042997.1"/>
</dbReference>
<keyword evidence="2" id="KW-0413">Isomerase</keyword>
<evidence type="ECO:0000313" key="2">
    <source>
        <dbReference type="EMBL" id="QEH33792.1"/>
    </source>
</evidence>
<sequence length="325" mass="35062">MTPPEPFPSAPISRRAALAGGLAAGACTMGPTLRAAAGNSAAQSPKAESPFVIGLNTSTIRGQKLGIVKEIEIAAEAGFQGMEPWMDELKRYESEGGSLADLGKRFRDAGIRVESAIDFFEWVVDDDARRRKGLEDARRSMDILRKVGGTRIASPPSGATDAALPPLKVAERYRALLEIGDQFGVVPQAEVWGFSKTLSRLGEAAEVAIEAGHPKACILPDVFHLFKGGSSLAGIRLLSPESIHVFHVNDYPASPPRQKLNDGDRIFPGDGVAPYGTLLRDLRAGGFRVMLSLELFNRELWKQDPHVVARTGVQKLKELIRASES</sequence>
<dbReference type="InterPro" id="IPR050312">
    <property type="entry name" value="IolE/XylAMocC-like"/>
</dbReference>
<dbReference type="Proteomes" id="UP000324233">
    <property type="component" value="Chromosome"/>
</dbReference>
<dbReference type="SUPFAM" id="SSF51658">
    <property type="entry name" value="Xylose isomerase-like"/>
    <property type="match status" value="1"/>
</dbReference>
<organism evidence="2 3">
    <name type="scientific">Aquisphaera giovannonii</name>
    <dbReference type="NCBI Taxonomy" id="406548"/>
    <lineage>
        <taxon>Bacteria</taxon>
        <taxon>Pseudomonadati</taxon>
        <taxon>Planctomycetota</taxon>
        <taxon>Planctomycetia</taxon>
        <taxon>Isosphaerales</taxon>
        <taxon>Isosphaeraceae</taxon>
        <taxon>Aquisphaera</taxon>
    </lineage>
</organism>
<dbReference type="GO" id="GO:0016853">
    <property type="term" value="F:isomerase activity"/>
    <property type="evidence" value="ECO:0007669"/>
    <property type="project" value="UniProtKB-KW"/>
</dbReference>
<dbReference type="InterPro" id="IPR013022">
    <property type="entry name" value="Xyl_isomerase-like_TIM-brl"/>
</dbReference>
<protein>
    <submittedName>
        <fullName evidence="2">Inosose isomerase</fullName>
        <ecNumber evidence="2">5.3.99.-</ecNumber>
    </submittedName>
</protein>
<dbReference type="PANTHER" id="PTHR12110">
    <property type="entry name" value="HYDROXYPYRUVATE ISOMERASE"/>
    <property type="match status" value="1"/>
</dbReference>
<dbReference type="PANTHER" id="PTHR12110:SF48">
    <property type="entry name" value="BLL3656 PROTEIN"/>
    <property type="match status" value="1"/>
</dbReference>
<dbReference type="PROSITE" id="PS51318">
    <property type="entry name" value="TAT"/>
    <property type="match status" value="1"/>
</dbReference>
<accession>A0A5B9VZL2</accession>
<dbReference type="InterPro" id="IPR036237">
    <property type="entry name" value="Xyl_isomerase-like_sf"/>
</dbReference>
<keyword evidence="3" id="KW-1185">Reference proteome</keyword>
<gene>
    <name evidence="2" type="primary">iolI_1</name>
    <name evidence="2" type="ORF">OJF2_23210</name>
</gene>
<name>A0A5B9VZL2_9BACT</name>
<dbReference type="EMBL" id="CP042997">
    <property type="protein sequence ID" value="QEH33792.1"/>
    <property type="molecule type" value="Genomic_DNA"/>
</dbReference>
<dbReference type="Gene3D" id="3.20.20.150">
    <property type="entry name" value="Divalent-metal-dependent TIM barrel enzymes"/>
    <property type="match status" value="1"/>
</dbReference>
<dbReference type="AlphaFoldDB" id="A0A5B9VZL2"/>
<proteinExistence type="predicted"/>
<evidence type="ECO:0000259" key="1">
    <source>
        <dbReference type="Pfam" id="PF01261"/>
    </source>
</evidence>
<feature type="domain" description="Xylose isomerase-like TIM barrel" evidence="1">
    <location>
        <begin position="72"/>
        <end position="318"/>
    </location>
</feature>
<reference evidence="2 3" key="1">
    <citation type="submission" date="2019-08" db="EMBL/GenBank/DDBJ databases">
        <title>Deep-cultivation of Planctomycetes and their phenomic and genomic characterization uncovers novel biology.</title>
        <authorList>
            <person name="Wiegand S."/>
            <person name="Jogler M."/>
            <person name="Boedeker C."/>
            <person name="Pinto D."/>
            <person name="Vollmers J."/>
            <person name="Rivas-Marin E."/>
            <person name="Kohn T."/>
            <person name="Peeters S.H."/>
            <person name="Heuer A."/>
            <person name="Rast P."/>
            <person name="Oberbeckmann S."/>
            <person name="Bunk B."/>
            <person name="Jeske O."/>
            <person name="Meyerdierks A."/>
            <person name="Storesund J.E."/>
            <person name="Kallscheuer N."/>
            <person name="Luecker S."/>
            <person name="Lage O.M."/>
            <person name="Pohl T."/>
            <person name="Merkel B.J."/>
            <person name="Hornburger P."/>
            <person name="Mueller R.-W."/>
            <person name="Bruemmer F."/>
            <person name="Labrenz M."/>
            <person name="Spormann A.M."/>
            <person name="Op den Camp H."/>
            <person name="Overmann J."/>
            <person name="Amann R."/>
            <person name="Jetten M.S.M."/>
            <person name="Mascher T."/>
            <person name="Medema M.H."/>
            <person name="Devos D.P."/>
            <person name="Kaster A.-K."/>
            <person name="Ovreas L."/>
            <person name="Rohde M."/>
            <person name="Galperin M.Y."/>
            <person name="Jogler C."/>
        </authorList>
    </citation>
    <scope>NUCLEOTIDE SEQUENCE [LARGE SCALE GENOMIC DNA]</scope>
    <source>
        <strain evidence="2 3">OJF2</strain>
    </source>
</reference>
<dbReference type="KEGG" id="agv:OJF2_23210"/>
<dbReference type="EC" id="5.3.99.-" evidence="2"/>